<dbReference type="PANTHER" id="PTHR43818">
    <property type="entry name" value="BCDNA.GH03377"/>
    <property type="match status" value="1"/>
</dbReference>
<dbReference type="Gene3D" id="3.30.360.10">
    <property type="entry name" value="Dihydrodipicolinate Reductase, domain 2"/>
    <property type="match status" value="1"/>
</dbReference>
<dbReference type="AlphaFoldDB" id="A0A382JKM5"/>
<proteinExistence type="predicted"/>
<dbReference type="SUPFAM" id="SSF55347">
    <property type="entry name" value="Glyceraldehyde-3-phosphate dehydrogenase-like, C-terminal domain"/>
    <property type="match status" value="1"/>
</dbReference>
<feature type="domain" description="Gfo/Idh/MocA-like oxidoreductase bacterial type C-terminal" evidence="1">
    <location>
        <begin position="6"/>
        <end position="213"/>
    </location>
</feature>
<reference evidence="2" key="1">
    <citation type="submission" date="2018-05" db="EMBL/GenBank/DDBJ databases">
        <authorList>
            <person name="Lanie J.A."/>
            <person name="Ng W.-L."/>
            <person name="Kazmierczak K.M."/>
            <person name="Andrzejewski T.M."/>
            <person name="Davidsen T.M."/>
            <person name="Wayne K.J."/>
            <person name="Tettelin H."/>
            <person name="Glass J.I."/>
            <person name="Rusch D."/>
            <person name="Podicherti R."/>
            <person name="Tsui H.-C.T."/>
            <person name="Winkler M.E."/>
        </authorList>
    </citation>
    <scope>NUCLEOTIDE SEQUENCE</scope>
</reference>
<accession>A0A382JKM5</accession>
<sequence>GKFVKVPDWLGKDGWGKWQGPCPERPYKDNLIHYNWHWHWLYGGGEIQNNGPHFLDVARWGLQVDYPKRVTMNGARHHFDDDQETPDTAYAVYDFEEVGIAWDQSSCHPRKQESRPFTTFYGDAGSLEIHRSGYKQFDKAGKEVKANDGKWDDGFHFGNFLNGIRTDEPLNSEIGDAQISTRLCHLGNIAYRTGGAIDVDPKTGKVIGNDKAVKEYWGREYRKGWEPKV</sequence>
<name>A0A382JKM5_9ZZZZ</name>
<dbReference type="Pfam" id="PF19051">
    <property type="entry name" value="GFO_IDH_MocA_C2"/>
    <property type="match status" value="1"/>
</dbReference>
<evidence type="ECO:0000259" key="1">
    <source>
        <dbReference type="Pfam" id="PF19051"/>
    </source>
</evidence>
<dbReference type="EMBL" id="UINC01074971">
    <property type="protein sequence ID" value="SVC12690.1"/>
    <property type="molecule type" value="Genomic_DNA"/>
</dbReference>
<dbReference type="InterPro" id="IPR050463">
    <property type="entry name" value="Gfo/Idh/MocA_oxidrdct_glycsds"/>
</dbReference>
<evidence type="ECO:0000313" key="2">
    <source>
        <dbReference type="EMBL" id="SVC12690.1"/>
    </source>
</evidence>
<feature type="non-terminal residue" evidence="2">
    <location>
        <position position="1"/>
    </location>
</feature>
<dbReference type="InterPro" id="IPR043906">
    <property type="entry name" value="Gfo/Idh/MocA_OxRdtase_bact_C"/>
</dbReference>
<protein>
    <recommendedName>
        <fullName evidence="1">Gfo/Idh/MocA-like oxidoreductase bacterial type C-terminal domain-containing protein</fullName>
    </recommendedName>
</protein>
<gene>
    <name evidence="2" type="ORF">METZ01_LOCUS265544</name>
</gene>
<organism evidence="2">
    <name type="scientific">marine metagenome</name>
    <dbReference type="NCBI Taxonomy" id="408172"/>
    <lineage>
        <taxon>unclassified sequences</taxon>
        <taxon>metagenomes</taxon>
        <taxon>ecological metagenomes</taxon>
    </lineage>
</organism>
<dbReference type="PANTHER" id="PTHR43818:SF5">
    <property type="entry name" value="OXIDOREDUCTASE FAMILY PROTEIN"/>
    <property type="match status" value="1"/>
</dbReference>